<dbReference type="SMART" id="SM00479">
    <property type="entry name" value="EXOIII"/>
    <property type="match status" value="1"/>
</dbReference>
<reference evidence="10" key="2">
    <citation type="submission" date="2025-09" db="UniProtKB">
        <authorList>
            <consortium name="Ensembl"/>
        </authorList>
    </citation>
    <scope>IDENTIFICATION</scope>
</reference>
<evidence type="ECO:0000256" key="8">
    <source>
        <dbReference type="SAM" id="MobiDB-lite"/>
    </source>
</evidence>
<feature type="compositionally biased region" description="Polar residues" evidence="8">
    <location>
        <begin position="25"/>
        <end position="35"/>
    </location>
</feature>
<keyword evidence="5" id="KW-0269">Exonuclease</keyword>
<evidence type="ECO:0000313" key="10">
    <source>
        <dbReference type="Ensembl" id="ENSEBUP00000016671.1"/>
    </source>
</evidence>
<organism evidence="10 11">
    <name type="scientific">Eptatretus burgeri</name>
    <name type="common">Inshore hagfish</name>
    <dbReference type="NCBI Taxonomy" id="7764"/>
    <lineage>
        <taxon>Eukaryota</taxon>
        <taxon>Metazoa</taxon>
        <taxon>Chordata</taxon>
        <taxon>Craniata</taxon>
        <taxon>Vertebrata</taxon>
        <taxon>Cyclostomata</taxon>
        <taxon>Myxini</taxon>
        <taxon>Myxiniformes</taxon>
        <taxon>Myxinidae</taxon>
        <taxon>Eptatretinae</taxon>
        <taxon>Eptatretus</taxon>
    </lineage>
</organism>
<dbReference type="GO" id="GO:0004527">
    <property type="term" value="F:exonuclease activity"/>
    <property type="evidence" value="ECO:0007669"/>
    <property type="project" value="UniProtKB-KW"/>
</dbReference>
<dbReference type="GO" id="GO:0005730">
    <property type="term" value="C:nucleolus"/>
    <property type="evidence" value="ECO:0007669"/>
    <property type="project" value="UniProtKB-ARBA"/>
</dbReference>
<dbReference type="Gene3D" id="3.30.420.10">
    <property type="entry name" value="Ribonuclease H-like superfamily/Ribonuclease H"/>
    <property type="match status" value="1"/>
</dbReference>
<feature type="compositionally biased region" description="Basic residues" evidence="8">
    <location>
        <begin position="1"/>
        <end position="20"/>
    </location>
</feature>
<evidence type="ECO:0000313" key="11">
    <source>
        <dbReference type="Proteomes" id="UP000694388"/>
    </source>
</evidence>
<dbReference type="PANTHER" id="PTHR12801:SF45">
    <property type="entry name" value="RNA EXONUCLEASE 4"/>
    <property type="match status" value="1"/>
</dbReference>
<feature type="region of interest" description="Disordered" evidence="8">
    <location>
        <begin position="1"/>
        <end position="35"/>
    </location>
</feature>
<dbReference type="Pfam" id="PF00929">
    <property type="entry name" value="RNase_T"/>
    <property type="match status" value="1"/>
</dbReference>
<comment type="function">
    <text evidence="7">Exoribonuclease involved in ribosome biosynthesis. Involved in the processing of ITS1, the internal transcribed spacer localized between the 18S and 5.8S rRNAs.</text>
</comment>
<dbReference type="FunFam" id="3.30.420.10:FF:000007">
    <property type="entry name" value="Interferon-stimulated exonuclease gene 20"/>
    <property type="match status" value="1"/>
</dbReference>
<evidence type="ECO:0000256" key="4">
    <source>
        <dbReference type="ARBA" id="ARBA00022801"/>
    </source>
</evidence>
<dbReference type="AlphaFoldDB" id="A0A8C4QJZ8"/>
<dbReference type="Ensembl" id="ENSEBUT00000017247.1">
    <property type="protein sequence ID" value="ENSEBUP00000016671.1"/>
    <property type="gene ID" value="ENSEBUG00000010461.1"/>
</dbReference>
<accession>A0A8C4QJZ8</accession>
<dbReference type="PANTHER" id="PTHR12801">
    <property type="entry name" value="RNA EXONUCLEASE REXO1 / RECO3 FAMILY MEMBER-RELATED"/>
    <property type="match status" value="1"/>
</dbReference>
<protein>
    <recommendedName>
        <fullName evidence="9">Exonuclease domain-containing protein</fullName>
    </recommendedName>
</protein>
<dbReference type="GO" id="GO:0006364">
    <property type="term" value="P:rRNA processing"/>
    <property type="evidence" value="ECO:0007669"/>
    <property type="project" value="UniProtKB-KW"/>
</dbReference>
<proteinExistence type="predicted"/>
<keyword evidence="6" id="KW-0539">Nucleus</keyword>
<evidence type="ECO:0000256" key="3">
    <source>
        <dbReference type="ARBA" id="ARBA00022722"/>
    </source>
</evidence>
<feature type="domain" description="Exonuclease" evidence="9">
    <location>
        <begin position="107"/>
        <end position="273"/>
    </location>
</feature>
<keyword evidence="4" id="KW-0378">Hydrolase</keyword>
<comment type="subcellular location">
    <subcellularLocation>
        <location evidence="1">Nucleus</location>
    </subcellularLocation>
</comment>
<evidence type="ECO:0000256" key="6">
    <source>
        <dbReference type="ARBA" id="ARBA00023242"/>
    </source>
</evidence>
<evidence type="ECO:0000259" key="9">
    <source>
        <dbReference type="SMART" id="SM00479"/>
    </source>
</evidence>
<dbReference type="InterPro" id="IPR013520">
    <property type="entry name" value="Ribonucl_H"/>
</dbReference>
<dbReference type="Proteomes" id="UP000694388">
    <property type="component" value="Unplaced"/>
</dbReference>
<name>A0A8C4QJZ8_EPTBU</name>
<dbReference type="GO" id="GO:0003676">
    <property type="term" value="F:nucleic acid binding"/>
    <property type="evidence" value="ECO:0007669"/>
    <property type="project" value="InterPro"/>
</dbReference>
<keyword evidence="2" id="KW-0698">rRNA processing</keyword>
<dbReference type="InterPro" id="IPR047021">
    <property type="entry name" value="REXO1/3/4-like"/>
</dbReference>
<keyword evidence="3" id="KW-0540">Nuclease</keyword>
<reference evidence="10" key="1">
    <citation type="submission" date="2025-08" db="UniProtKB">
        <authorList>
            <consortium name="Ensembl"/>
        </authorList>
    </citation>
    <scope>IDENTIFICATION</scope>
</reference>
<dbReference type="InterPro" id="IPR036397">
    <property type="entry name" value="RNaseH_sf"/>
</dbReference>
<dbReference type="InterPro" id="IPR012337">
    <property type="entry name" value="RNaseH-like_sf"/>
</dbReference>
<evidence type="ECO:0000256" key="5">
    <source>
        <dbReference type="ARBA" id="ARBA00022839"/>
    </source>
</evidence>
<keyword evidence="11" id="KW-1185">Reference proteome</keyword>
<evidence type="ECO:0000256" key="2">
    <source>
        <dbReference type="ARBA" id="ARBA00022552"/>
    </source>
</evidence>
<evidence type="ECO:0000256" key="1">
    <source>
        <dbReference type="ARBA" id="ARBA00004123"/>
    </source>
</evidence>
<evidence type="ECO:0000256" key="7">
    <source>
        <dbReference type="ARBA" id="ARBA00025599"/>
    </source>
</evidence>
<dbReference type="SUPFAM" id="SSF53098">
    <property type="entry name" value="Ribonuclease H-like"/>
    <property type="match status" value="1"/>
</dbReference>
<sequence length="281" mass="30781">MEAGKAPKKLPRRRRKRLHRGQADMRTSSSETISSAAVAHTYRQVESSEVGKINNCSSTNRTSLVVRPESSGLLKYNVGAFVTAVQNYGGVKGETENGLEMQVESAKYVALDCEMVGTGPKGCHSALARCSIVASNGDVIYDQYVQPEAPITDYRTPWSGITARHLRHAIPYKAAQKDIAATLRGKIVVGHSLLNDFRAIGFILPKPQTRDIASCVALRKRAGISSTMPVSLKRLTKLILNRNIQVGNKGHCSVEDARATMELFQLVESTWSEEDRSLAHC</sequence>
<dbReference type="GeneTree" id="ENSGT00940000160781"/>